<evidence type="ECO:0000313" key="1">
    <source>
        <dbReference type="EMBL" id="MFD1588901.1"/>
    </source>
</evidence>
<dbReference type="Pfam" id="PF23429">
    <property type="entry name" value="DUF7116"/>
    <property type="match status" value="1"/>
</dbReference>
<gene>
    <name evidence="1" type="ORF">ACFR9U_18135</name>
</gene>
<keyword evidence="2" id="KW-1185">Reference proteome</keyword>
<proteinExistence type="predicted"/>
<accession>A0ABD6CH79</accession>
<dbReference type="InterPro" id="IPR055540">
    <property type="entry name" value="DUF7116"/>
</dbReference>
<comment type="caution">
    <text evidence="1">The sequence shown here is derived from an EMBL/GenBank/DDBJ whole genome shotgun (WGS) entry which is preliminary data.</text>
</comment>
<dbReference type="Proteomes" id="UP001597119">
    <property type="component" value="Unassembled WGS sequence"/>
</dbReference>
<name>A0ABD6CH79_9EURY</name>
<reference evidence="1 2" key="1">
    <citation type="journal article" date="2019" name="Int. J. Syst. Evol. Microbiol.">
        <title>The Global Catalogue of Microorganisms (GCM) 10K type strain sequencing project: providing services to taxonomists for standard genome sequencing and annotation.</title>
        <authorList>
            <consortium name="The Broad Institute Genomics Platform"/>
            <consortium name="The Broad Institute Genome Sequencing Center for Infectious Disease"/>
            <person name="Wu L."/>
            <person name="Ma J."/>
        </authorList>
    </citation>
    <scope>NUCLEOTIDE SEQUENCE [LARGE SCALE GENOMIC DNA]</scope>
    <source>
        <strain evidence="1 2">CGMCC 1.12125</strain>
    </source>
</reference>
<sequence length="104" mass="11703">MATVTTSLAEKAETIFTDLGYVVESDGTELRAQRKWRVVQVTPVDRPAETPQSGSLRCFVTWHERADEVHEHLTSTDPSYEWAVIGTDENGEYEVYHAPQPLPA</sequence>
<organism evidence="1 2">
    <name type="scientific">Halorientalis brevis</name>
    <dbReference type="NCBI Taxonomy" id="1126241"/>
    <lineage>
        <taxon>Archaea</taxon>
        <taxon>Methanobacteriati</taxon>
        <taxon>Methanobacteriota</taxon>
        <taxon>Stenosarchaea group</taxon>
        <taxon>Halobacteria</taxon>
        <taxon>Halobacteriales</taxon>
        <taxon>Haloarculaceae</taxon>
        <taxon>Halorientalis</taxon>
    </lineage>
</organism>
<dbReference type="EMBL" id="JBHUDJ010000014">
    <property type="protein sequence ID" value="MFD1588901.1"/>
    <property type="molecule type" value="Genomic_DNA"/>
</dbReference>
<dbReference type="AlphaFoldDB" id="A0ABD6CH79"/>
<dbReference type="RefSeq" id="WP_247378554.1">
    <property type="nucleotide sequence ID" value="NZ_JALLGV010000005.1"/>
</dbReference>
<evidence type="ECO:0000313" key="2">
    <source>
        <dbReference type="Proteomes" id="UP001597119"/>
    </source>
</evidence>
<protein>
    <submittedName>
        <fullName evidence="1">Uncharacterized protein</fullName>
    </submittedName>
</protein>